<dbReference type="RefSeq" id="WP_017026720.1">
    <property type="nucleotide sequence ID" value="NZ_AJYK02000107.1"/>
</dbReference>
<dbReference type="AlphaFoldDB" id="A0A1E5DZI1"/>
<dbReference type="SUPFAM" id="SSF103515">
    <property type="entry name" value="Autotransporter"/>
    <property type="match status" value="1"/>
</dbReference>
<evidence type="ECO:0000256" key="1">
    <source>
        <dbReference type="SAM" id="SignalP"/>
    </source>
</evidence>
<sequence length="250" mass="27253">MSKLNLKFTFILGTPLSLSLALLPYSAQAEVVAEKDKLPEDPTKIVTQAGINYSGTVHLMGSVSLGKSNKLNAGINKDGSEWRLGGSWLFDIGIVNFKFGKHQLDHDAEQTNYSVGSFIPLSYFDIEPFGWQMFVMGGVSYNDGDAACEVNKDDCAEVGSDFDDEYALIPTTSFGGYVGVKAMKPLNKDWTLIAATAYSRGSDDYSGYVYGGGAGYHITKNQSLGIHAKIQHNSYGDDQKIGIGYKYQFN</sequence>
<evidence type="ECO:0000313" key="2">
    <source>
        <dbReference type="EMBL" id="OEF22747.1"/>
    </source>
</evidence>
<organism evidence="2 3">
    <name type="scientific">Vibrio rumoiensis 1S-45</name>
    <dbReference type="NCBI Taxonomy" id="1188252"/>
    <lineage>
        <taxon>Bacteria</taxon>
        <taxon>Pseudomonadati</taxon>
        <taxon>Pseudomonadota</taxon>
        <taxon>Gammaproteobacteria</taxon>
        <taxon>Vibrionales</taxon>
        <taxon>Vibrionaceae</taxon>
        <taxon>Vibrio</taxon>
    </lineage>
</organism>
<name>A0A1E5DZI1_9VIBR</name>
<dbReference type="Proteomes" id="UP000094070">
    <property type="component" value="Unassembled WGS sequence"/>
</dbReference>
<comment type="caution">
    <text evidence="2">The sequence shown here is derived from an EMBL/GenBank/DDBJ whole genome shotgun (WGS) entry which is preliminary data.</text>
</comment>
<keyword evidence="3" id="KW-1185">Reference proteome</keyword>
<feature type="signal peptide" evidence="1">
    <location>
        <begin position="1"/>
        <end position="29"/>
    </location>
</feature>
<gene>
    <name evidence="2" type="ORF">A1QC_03000</name>
</gene>
<dbReference type="STRING" id="1188252.A1QC_03000"/>
<accession>A0A1E5DZI1</accession>
<evidence type="ECO:0008006" key="4">
    <source>
        <dbReference type="Google" id="ProtNLM"/>
    </source>
</evidence>
<feature type="chain" id="PRO_5009174584" description="Outer membrane protein beta-barrel domain-containing protein" evidence="1">
    <location>
        <begin position="30"/>
        <end position="250"/>
    </location>
</feature>
<proteinExistence type="predicted"/>
<dbReference type="OrthoDB" id="7594018at2"/>
<protein>
    <recommendedName>
        <fullName evidence="4">Outer membrane protein beta-barrel domain-containing protein</fullName>
    </recommendedName>
</protein>
<dbReference type="EMBL" id="AJYK02000107">
    <property type="protein sequence ID" value="OEF22747.1"/>
    <property type="molecule type" value="Genomic_DNA"/>
</dbReference>
<reference evidence="2 3" key="1">
    <citation type="journal article" date="2012" name="Science">
        <title>Ecological populations of bacteria act as socially cohesive units of antibiotic production and resistance.</title>
        <authorList>
            <person name="Cordero O.X."/>
            <person name="Wildschutte H."/>
            <person name="Kirkup B."/>
            <person name="Proehl S."/>
            <person name="Ngo L."/>
            <person name="Hussain F."/>
            <person name="Le Roux F."/>
            <person name="Mincer T."/>
            <person name="Polz M.F."/>
        </authorList>
    </citation>
    <scope>NUCLEOTIDE SEQUENCE [LARGE SCALE GENOMIC DNA]</scope>
    <source>
        <strain evidence="2 3">1S-45</strain>
    </source>
</reference>
<keyword evidence="1" id="KW-0732">Signal</keyword>
<dbReference type="InterPro" id="IPR036709">
    <property type="entry name" value="Autotransporte_beta_dom_sf"/>
</dbReference>
<evidence type="ECO:0000313" key="3">
    <source>
        <dbReference type="Proteomes" id="UP000094070"/>
    </source>
</evidence>
<dbReference type="eggNOG" id="ENOG50334M4">
    <property type="taxonomic scope" value="Bacteria"/>
</dbReference>